<dbReference type="PROSITE" id="PS50297">
    <property type="entry name" value="ANK_REP_REGION"/>
    <property type="match status" value="3"/>
</dbReference>
<dbReference type="Pfam" id="PF12796">
    <property type="entry name" value="Ank_2"/>
    <property type="match status" value="1"/>
</dbReference>
<sequence>GWTALHIAAERERLAFALALINAGADIEAQDDLGQTPLHRAAWVGREKMVKFLLDAGADKGKGETTALHLACRSGHASVVRVLLEEKADPDLGDEKGVTPL</sequence>
<evidence type="ECO:0000256" key="3">
    <source>
        <dbReference type="PROSITE-ProRule" id="PRU00023"/>
    </source>
</evidence>
<dbReference type="AlphaFoldDB" id="A0A3N4IK05"/>
<dbReference type="SMART" id="SM00248">
    <property type="entry name" value="ANK"/>
    <property type="match status" value="3"/>
</dbReference>
<dbReference type="PRINTS" id="PR01415">
    <property type="entry name" value="ANKYRIN"/>
</dbReference>
<feature type="repeat" description="ANK" evidence="3">
    <location>
        <begin position="1"/>
        <end position="32"/>
    </location>
</feature>
<name>A0A3N4IK05_ASCIM</name>
<feature type="non-terminal residue" evidence="4">
    <location>
        <position position="101"/>
    </location>
</feature>
<dbReference type="InterPro" id="IPR036770">
    <property type="entry name" value="Ankyrin_rpt-contain_sf"/>
</dbReference>
<accession>A0A3N4IK05</accession>
<feature type="non-terminal residue" evidence="4">
    <location>
        <position position="1"/>
    </location>
</feature>
<organism evidence="4 5">
    <name type="scientific">Ascobolus immersus RN42</name>
    <dbReference type="NCBI Taxonomy" id="1160509"/>
    <lineage>
        <taxon>Eukaryota</taxon>
        <taxon>Fungi</taxon>
        <taxon>Dikarya</taxon>
        <taxon>Ascomycota</taxon>
        <taxon>Pezizomycotina</taxon>
        <taxon>Pezizomycetes</taxon>
        <taxon>Pezizales</taxon>
        <taxon>Ascobolaceae</taxon>
        <taxon>Ascobolus</taxon>
    </lineage>
</organism>
<evidence type="ECO:0000313" key="4">
    <source>
        <dbReference type="EMBL" id="RPA86472.1"/>
    </source>
</evidence>
<dbReference type="SUPFAM" id="SSF48403">
    <property type="entry name" value="Ankyrin repeat"/>
    <property type="match status" value="1"/>
</dbReference>
<dbReference type="STRING" id="1160509.A0A3N4IK05"/>
<dbReference type="InterPro" id="IPR002110">
    <property type="entry name" value="Ankyrin_rpt"/>
</dbReference>
<protein>
    <submittedName>
        <fullName evidence="4">Ankyrin repeat protein</fullName>
    </submittedName>
</protein>
<dbReference type="Proteomes" id="UP000275078">
    <property type="component" value="Unassembled WGS sequence"/>
</dbReference>
<gene>
    <name evidence="4" type="ORF">BJ508DRAFT_187094</name>
</gene>
<proteinExistence type="predicted"/>
<dbReference type="OrthoDB" id="539213at2759"/>
<evidence type="ECO:0000256" key="2">
    <source>
        <dbReference type="ARBA" id="ARBA00023043"/>
    </source>
</evidence>
<keyword evidence="1" id="KW-0677">Repeat</keyword>
<dbReference type="Gene3D" id="1.25.40.20">
    <property type="entry name" value="Ankyrin repeat-containing domain"/>
    <property type="match status" value="2"/>
</dbReference>
<dbReference type="PROSITE" id="PS50088">
    <property type="entry name" value="ANK_REPEAT"/>
    <property type="match status" value="3"/>
</dbReference>
<dbReference type="PANTHER" id="PTHR24171:SF9">
    <property type="entry name" value="ANKYRIN REPEAT DOMAIN-CONTAINING PROTEIN 39"/>
    <property type="match status" value="1"/>
</dbReference>
<dbReference type="Pfam" id="PF00023">
    <property type="entry name" value="Ank"/>
    <property type="match status" value="1"/>
</dbReference>
<keyword evidence="5" id="KW-1185">Reference proteome</keyword>
<reference evidence="4 5" key="1">
    <citation type="journal article" date="2018" name="Nat. Ecol. Evol.">
        <title>Pezizomycetes genomes reveal the molecular basis of ectomycorrhizal truffle lifestyle.</title>
        <authorList>
            <person name="Murat C."/>
            <person name="Payen T."/>
            <person name="Noel B."/>
            <person name="Kuo A."/>
            <person name="Morin E."/>
            <person name="Chen J."/>
            <person name="Kohler A."/>
            <person name="Krizsan K."/>
            <person name="Balestrini R."/>
            <person name="Da Silva C."/>
            <person name="Montanini B."/>
            <person name="Hainaut M."/>
            <person name="Levati E."/>
            <person name="Barry K.W."/>
            <person name="Belfiori B."/>
            <person name="Cichocki N."/>
            <person name="Clum A."/>
            <person name="Dockter R.B."/>
            <person name="Fauchery L."/>
            <person name="Guy J."/>
            <person name="Iotti M."/>
            <person name="Le Tacon F."/>
            <person name="Lindquist E.A."/>
            <person name="Lipzen A."/>
            <person name="Malagnac F."/>
            <person name="Mello A."/>
            <person name="Molinier V."/>
            <person name="Miyauchi S."/>
            <person name="Poulain J."/>
            <person name="Riccioni C."/>
            <person name="Rubini A."/>
            <person name="Sitrit Y."/>
            <person name="Splivallo R."/>
            <person name="Traeger S."/>
            <person name="Wang M."/>
            <person name="Zifcakova L."/>
            <person name="Wipf D."/>
            <person name="Zambonelli A."/>
            <person name="Paolocci F."/>
            <person name="Nowrousian M."/>
            <person name="Ottonello S."/>
            <person name="Baldrian P."/>
            <person name="Spatafora J.W."/>
            <person name="Henrissat B."/>
            <person name="Nagy L.G."/>
            <person name="Aury J.M."/>
            <person name="Wincker P."/>
            <person name="Grigoriev I.V."/>
            <person name="Bonfante P."/>
            <person name="Martin F.M."/>
        </authorList>
    </citation>
    <scope>NUCLEOTIDE SEQUENCE [LARGE SCALE GENOMIC DNA]</scope>
    <source>
        <strain evidence="4 5">RN42</strain>
    </source>
</reference>
<feature type="repeat" description="ANK" evidence="3">
    <location>
        <begin position="33"/>
        <end position="59"/>
    </location>
</feature>
<evidence type="ECO:0000313" key="5">
    <source>
        <dbReference type="Proteomes" id="UP000275078"/>
    </source>
</evidence>
<dbReference type="PANTHER" id="PTHR24171">
    <property type="entry name" value="ANKYRIN REPEAT DOMAIN-CONTAINING PROTEIN 39-RELATED"/>
    <property type="match status" value="1"/>
</dbReference>
<feature type="repeat" description="ANK" evidence="3">
    <location>
        <begin position="63"/>
        <end position="95"/>
    </location>
</feature>
<dbReference type="EMBL" id="ML119649">
    <property type="protein sequence ID" value="RPA86472.1"/>
    <property type="molecule type" value="Genomic_DNA"/>
</dbReference>
<keyword evidence="2 3" id="KW-0040">ANK repeat</keyword>
<evidence type="ECO:0000256" key="1">
    <source>
        <dbReference type="ARBA" id="ARBA00022737"/>
    </source>
</evidence>